<feature type="region of interest" description="Disordered" evidence="1">
    <location>
        <begin position="155"/>
        <end position="193"/>
    </location>
</feature>
<dbReference type="GO" id="GO:0045893">
    <property type="term" value="P:positive regulation of DNA-templated transcription"/>
    <property type="evidence" value="ECO:0007669"/>
    <property type="project" value="TreeGrafter"/>
</dbReference>
<name>A0A9P0H1U7_NEZVI</name>
<evidence type="ECO:0000313" key="3">
    <source>
        <dbReference type="EMBL" id="CAH1390150.1"/>
    </source>
</evidence>
<proteinExistence type="predicted"/>
<dbReference type="PANTHER" id="PTHR15572">
    <property type="entry name" value="GLIOMA TUMOR SUPPRESSOR CANDIDATE REGION GENE 1"/>
    <property type="match status" value="1"/>
</dbReference>
<gene>
    <name evidence="3" type="ORF">NEZAVI_LOCUS1397</name>
</gene>
<protein>
    <recommendedName>
        <fullName evidence="2">GLTSCR protein conserved domain-containing protein</fullName>
    </recommendedName>
</protein>
<dbReference type="InterPro" id="IPR052438">
    <property type="entry name" value="Chromatin_remod/trans_coact"/>
</dbReference>
<sequence length="1287" mass="140219">MLILSLSSSYMFYLSNKIYKFFQMVPNGAVLVQQQTSSGVQFILKSPPHQQQPKPGIVLANGGLQPQAVIVQGRTQAHQVVRLVPSQMQLQQIQTSGPTFIAVPSPAASRTTPPPPTPSAIAIKKLKKKKKDKEEPRLDLANLIKISGIDEEDVSPVVTQSHCHQVSQGTQMNKTPPNSPKQQHPQPQQKHQINPSQILAQLQAPAQVGGGLRLSVGEDGTMVVHQTTDHTTVTPSIAAAAQSQLAQLIAEHGGQILQTNTSGLSNSTSKETSFMQSLQTAVLHLSGSTPTDGVVVKGSLGSSPVVVNTAAAAAGVRRASGVVVAPQNGVRLVADLNGLPTSLTEHNRLIVSGITAPGLLEQNRVQIVAGVPTSTALSLEQQQNRLIVSGATPNTMLTQQGRVLVSTGSLEHQNRLQIVTSNSSALSLTEQNRVIVSNVPSNMALEQQNRLQILSGIPSSITEQNRLQIVSGMQNSLTEQQNRVILSGVQNSNMSLEQQNRVQIVSGGHTAGTMALEQNRVEIMSGVQSSLTEQQNRVQIVSGVPNSNTLSLSEQNRVFLSSLPNANTLSLSEKQNLVQIVNSNISLSEEQNRLQIVSTVPNPNLSEQNRLQIVNNISNPSGISLSEQNRVLVTNVPTTSSISYADTNHVQIITTVPSSISEQNRIHLSPVQNSNSLEQSRVQIVTSVRNSLSLGDSNRLQVVTSLPSSNAFQDPQNKLHVLSNSISNSSVIKDHRQQKCISTTFREDQSNIQVVSALVNNDKTPISNETVVRNCDGSSGLKFQHYIKPTERRVITSHVQKDKELIRLEDKEDKKVNSSDNNLANCERLQFSSGEPKVQVVTANNHCVIPQNNHIRTHSYPHESKSPAQYISSVTSPINSPPSTPFNNRPNLTVVTQPQRSQPEHVVVHSVQTNATTHISTSKTETSPITTKTSHANRRTYDNAFLDSIAQSHPSLVINKSPSMSPCAKLMKTKKPIKKAALVKPMMAEDRSSTEKEEPPNLVPINVANDHTVVSRVQTIQLTPQKQQVSTNTNNSAVRLVPVSNSRGSSTQEQQTSPQQPPMTTHANKATSPIPIQQASTQTPTSLMPSPPQPIFSKSKRASLIEQQMQADRQGALNPDCKTPFLSKSDAVKRLIRYHTMNEPVLSEKDLAKADELFEQTAKHLLDKKNHLYNKFTFLILKESMRLQQTSELVLLERLFVADETTRLEQIKQEANAPAPTTTATSSSSSSCTLPVKRERDEGDNIETKKHCPDDEEINAQVQSAIDSILNLQRNDPLEEAVRSISS</sequence>
<feature type="compositionally biased region" description="Low complexity" evidence="1">
    <location>
        <begin position="180"/>
        <end position="193"/>
    </location>
</feature>
<organism evidence="3 4">
    <name type="scientific">Nezara viridula</name>
    <name type="common">Southern green stink bug</name>
    <name type="synonym">Cimex viridulus</name>
    <dbReference type="NCBI Taxonomy" id="85310"/>
    <lineage>
        <taxon>Eukaryota</taxon>
        <taxon>Metazoa</taxon>
        <taxon>Ecdysozoa</taxon>
        <taxon>Arthropoda</taxon>
        <taxon>Hexapoda</taxon>
        <taxon>Insecta</taxon>
        <taxon>Pterygota</taxon>
        <taxon>Neoptera</taxon>
        <taxon>Paraneoptera</taxon>
        <taxon>Hemiptera</taxon>
        <taxon>Heteroptera</taxon>
        <taxon>Panheteroptera</taxon>
        <taxon>Pentatomomorpha</taxon>
        <taxon>Pentatomoidea</taxon>
        <taxon>Pentatomidae</taxon>
        <taxon>Pentatominae</taxon>
        <taxon>Nezara</taxon>
    </lineage>
</organism>
<dbReference type="Pfam" id="PF15249">
    <property type="entry name" value="GLTSCR1"/>
    <property type="match status" value="1"/>
</dbReference>
<feature type="region of interest" description="Disordered" evidence="1">
    <location>
        <begin position="1044"/>
        <end position="1069"/>
    </location>
</feature>
<feature type="compositionally biased region" description="Low complexity" evidence="1">
    <location>
        <begin position="1049"/>
        <end position="1065"/>
    </location>
</feature>
<dbReference type="EMBL" id="OV725077">
    <property type="protein sequence ID" value="CAH1390150.1"/>
    <property type="molecule type" value="Genomic_DNA"/>
</dbReference>
<dbReference type="InterPro" id="IPR015671">
    <property type="entry name" value="GSCR1_dom"/>
</dbReference>
<dbReference type="Proteomes" id="UP001152798">
    <property type="component" value="Chromosome 1"/>
</dbReference>
<feature type="compositionally biased region" description="Low complexity" evidence="1">
    <location>
        <begin position="1217"/>
        <end position="1231"/>
    </location>
</feature>
<feature type="compositionally biased region" description="Polar residues" evidence="1">
    <location>
        <begin position="157"/>
        <end position="175"/>
    </location>
</feature>
<evidence type="ECO:0000259" key="2">
    <source>
        <dbReference type="Pfam" id="PF15249"/>
    </source>
</evidence>
<evidence type="ECO:0000256" key="1">
    <source>
        <dbReference type="SAM" id="MobiDB-lite"/>
    </source>
</evidence>
<feature type="region of interest" description="Disordered" evidence="1">
    <location>
        <begin position="1212"/>
        <end position="1257"/>
    </location>
</feature>
<feature type="compositionally biased region" description="Basic and acidic residues" evidence="1">
    <location>
        <begin position="1236"/>
        <end position="1253"/>
    </location>
</feature>
<feature type="domain" description="GLTSCR protein conserved" evidence="2">
    <location>
        <begin position="1112"/>
        <end position="1213"/>
    </location>
</feature>
<dbReference type="GO" id="GO:0016514">
    <property type="term" value="C:SWI/SNF complex"/>
    <property type="evidence" value="ECO:0007669"/>
    <property type="project" value="TreeGrafter"/>
</dbReference>
<reference evidence="3" key="1">
    <citation type="submission" date="2022-01" db="EMBL/GenBank/DDBJ databases">
        <authorList>
            <person name="King R."/>
        </authorList>
    </citation>
    <scope>NUCLEOTIDE SEQUENCE</scope>
</reference>
<dbReference type="PANTHER" id="PTHR15572:SF0">
    <property type="entry name" value="GLUTAMINE-RICH PROTEIN-RELATED"/>
    <property type="match status" value="1"/>
</dbReference>
<evidence type="ECO:0000313" key="4">
    <source>
        <dbReference type="Proteomes" id="UP001152798"/>
    </source>
</evidence>
<keyword evidence="4" id="KW-1185">Reference proteome</keyword>
<accession>A0A9P0H1U7</accession>